<dbReference type="InterPro" id="IPR003439">
    <property type="entry name" value="ABC_transporter-like_ATP-bd"/>
</dbReference>
<keyword evidence="5" id="KW-0029">Amino-acid transport</keyword>
<organism evidence="7 8">
    <name type="scientific">Nonomuraea antimicrobica</name>
    <dbReference type="NCBI Taxonomy" id="561173"/>
    <lineage>
        <taxon>Bacteria</taxon>
        <taxon>Bacillati</taxon>
        <taxon>Actinomycetota</taxon>
        <taxon>Actinomycetes</taxon>
        <taxon>Streptosporangiales</taxon>
        <taxon>Streptosporangiaceae</taxon>
        <taxon>Nonomuraea</taxon>
    </lineage>
</organism>
<evidence type="ECO:0000256" key="1">
    <source>
        <dbReference type="ARBA" id="ARBA00005417"/>
    </source>
</evidence>
<evidence type="ECO:0000259" key="6">
    <source>
        <dbReference type="PROSITE" id="PS50893"/>
    </source>
</evidence>
<dbReference type="GO" id="GO:0005524">
    <property type="term" value="F:ATP binding"/>
    <property type="evidence" value="ECO:0007669"/>
    <property type="project" value="UniProtKB-KW"/>
</dbReference>
<dbReference type="EMBL" id="BAAAZP010000224">
    <property type="protein sequence ID" value="GAA3713890.1"/>
    <property type="molecule type" value="Genomic_DNA"/>
</dbReference>
<dbReference type="PANTHER" id="PTHR43820:SF6">
    <property type="entry name" value="ABC TRANSPORTER ATP-BINDING PROTEIN"/>
    <property type="match status" value="1"/>
</dbReference>
<dbReference type="Pfam" id="PF00005">
    <property type="entry name" value="ABC_tran"/>
    <property type="match status" value="1"/>
</dbReference>
<evidence type="ECO:0000256" key="3">
    <source>
        <dbReference type="ARBA" id="ARBA00022741"/>
    </source>
</evidence>
<reference evidence="8" key="1">
    <citation type="journal article" date="2019" name="Int. J. Syst. Evol. Microbiol.">
        <title>The Global Catalogue of Microorganisms (GCM) 10K type strain sequencing project: providing services to taxonomists for standard genome sequencing and annotation.</title>
        <authorList>
            <consortium name="The Broad Institute Genomics Platform"/>
            <consortium name="The Broad Institute Genome Sequencing Center for Infectious Disease"/>
            <person name="Wu L."/>
            <person name="Ma J."/>
        </authorList>
    </citation>
    <scope>NUCLEOTIDE SEQUENCE [LARGE SCALE GENOMIC DNA]</scope>
    <source>
        <strain evidence="8">JCM 16904</strain>
    </source>
</reference>
<dbReference type="CDD" id="cd03224">
    <property type="entry name" value="ABC_TM1139_LivF_branched"/>
    <property type="match status" value="1"/>
</dbReference>
<protein>
    <submittedName>
        <fullName evidence="7">ABC transporter ATP-binding protein</fullName>
    </submittedName>
</protein>
<evidence type="ECO:0000313" key="8">
    <source>
        <dbReference type="Proteomes" id="UP001500902"/>
    </source>
</evidence>
<dbReference type="Proteomes" id="UP001500902">
    <property type="component" value="Unassembled WGS sequence"/>
</dbReference>
<proteinExistence type="inferred from homology"/>
<feature type="domain" description="ABC transporter" evidence="6">
    <location>
        <begin position="2"/>
        <end position="235"/>
    </location>
</feature>
<gene>
    <name evidence="7" type="ORF">GCM10022224_094380</name>
</gene>
<dbReference type="Gene3D" id="3.40.50.300">
    <property type="entry name" value="P-loop containing nucleotide triphosphate hydrolases"/>
    <property type="match status" value="1"/>
</dbReference>
<evidence type="ECO:0000256" key="5">
    <source>
        <dbReference type="ARBA" id="ARBA00022970"/>
    </source>
</evidence>
<dbReference type="InterPro" id="IPR027417">
    <property type="entry name" value="P-loop_NTPase"/>
</dbReference>
<evidence type="ECO:0000313" key="7">
    <source>
        <dbReference type="EMBL" id="GAA3713890.1"/>
    </source>
</evidence>
<sequence length="237" mass="25018">MISMTGVHAGYGGGDVLRGLDLEVAPGAVTCIVGPNGAGKSTVLRTISGQLAPRLGEIRFGDRDVAGRHPAELIKAGIVQVPQSNGLFPAMTVAENVLLGGYLRRREKDYLRRRFAQLAERFPIIGERGGEPAGNLSGGQRRTVEFARALMLEPRMVLLDEPSLGLDPRSLGLVEQAVDGMRESGVTVLLVEQNVRFGLGIADHGVVMESGGVLKADSAQAILDDPEMGVLFLGGAP</sequence>
<comment type="similarity">
    <text evidence="1">Belongs to the ABC transporter superfamily.</text>
</comment>
<dbReference type="PANTHER" id="PTHR43820">
    <property type="entry name" value="HIGH-AFFINITY BRANCHED-CHAIN AMINO ACID TRANSPORT ATP-BINDING PROTEIN LIVF"/>
    <property type="match status" value="1"/>
</dbReference>
<name>A0ABP7E6N9_9ACTN</name>
<keyword evidence="3" id="KW-0547">Nucleotide-binding</keyword>
<keyword evidence="4 7" id="KW-0067">ATP-binding</keyword>
<dbReference type="InterPro" id="IPR052156">
    <property type="entry name" value="BCAA_Transport_ATP-bd_LivF"/>
</dbReference>
<comment type="caution">
    <text evidence="7">The sequence shown here is derived from an EMBL/GenBank/DDBJ whole genome shotgun (WGS) entry which is preliminary data.</text>
</comment>
<keyword evidence="2" id="KW-0813">Transport</keyword>
<dbReference type="RefSeq" id="WP_344894870.1">
    <property type="nucleotide sequence ID" value="NZ_BAAAZP010000224.1"/>
</dbReference>
<dbReference type="PROSITE" id="PS50893">
    <property type="entry name" value="ABC_TRANSPORTER_2"/>
    <property type="match status" value="1"/>
</dbReference>
<keyword evidence="8" id="KW-1185">Reference proteome</keyword>
<dbReference type="SUPFAM" id="SSF52540">
    <property type="entry name" value="P-loop containing nucleoside triphosphate hydrolases"/>
    <property type="match status" value="1"/>
</dbReference>
<evidence type="ECO:0000256" key="4">
    <source>
        <dbReference type="ARBA" id="ARBA00022840"/>
    </source>
</evidence>
<evidence type="ECO:0000256" key="2">
    <source>
        <dbReference type="ARBA" id="ARBA00022448"/>
    </source>
</evidence>
<dbReference type="SMART" id="SM00382">
    <property type="entry name" value="AAA"/>
    <property type="match status" value="1"/>
</dbReference>
<accession>A0ABP7E6N9</accession>
<dbReference type="InterPro" id="IPR003593">
    <property type="entry name" value="AAA+_ATPase"/>
</dbReference>